<dbReference type="EMBL" id="CP049056">
    <property type="protein sequence ID" value="QIE55599.1"/>
    <property type="molecule type" value="Genomic_DNA"/>
</dbReference>
<reference evidence="3 4" key="1">
    <citation type="submission" date="2020-02" db="EMBL/GenBank/DDBJ databases">
        <title>complete genome sequence of Rhodobacteraceae bacterium.</title>
        <authorList>
            <person name="Park J."/>
            <person name="Kim Y.-S."/>
            <person name="Kim K.-H."/>
        </authorList>
    </citation>
    <scope>NUCLEOTIDE SEQUENCE [LARGE SCALE GENOMIC DNA]</scope>
    <source>
        <strain evidence="3 4">RR4-56</strain>
    </source>
</reference>
<feature type="domain" description="AB hydrolase-1" evidence="2">
    <location>
        <begin position="66"/>
        <end position="302"/>
    </location>
</feature>
<dbReference type="InterPro" id="IPR029058">
    <property type="entry name" value="AB_hydrolase_fold"/>
</dbReference>
<dbReference type="RefSeq" id="WP_165097738.1">
    <property type="nucleotide sequence ID" value="NZ_CP049056.1"/>
</dbReference>
<dbReference type="Gene3D" id="3.40.50.1820">
    <property type="entry name" value="alpha/beta hydrolase"/>
    <property type="match status" value="1"/>
</dbReference>
<dbReference type="Proteomes" id="UP000503336">
    <property type="component" value="Chromosome"/>
</dbReference>
<dbReference type="InterPro" id="IPR008220">
    <property type="entry name" value="HAT_MetX-like"/>
</dbReference>
<keyword evidence="4" id="KW-1185">Reference proteome</keyword>
<dbReference type="Pfam" id="PF00561">
    <property type="entry name" value="Abhydrolase_1"/>
    <property type="match status" value="1"/>
</dbReference>
<dbReference type="InterPro" id="IPR000073">
    <property type="entry name" value="AB_hydrolase_1"/>
</dbReference>
<dbReference type="PANTHER" id="PTHR32268">
    <property type="entry name" value="HOMOSERINE O-ACETYLTRANSFERASE"/>
    <property type="match status" value="1"/>
</dbReference>
<feature type="active site" description="Nucleophile" evidence="1">
    <location>
        <position position="129"/>
    </location>
</feature>
<sequence length="337" mass="37714">MNELQIFELGPVTLASGVRLPAAHLAYRVYGELNTAKSNLILYPTSYGAHHTDIDWLIGPGRILDPETHCIVIPNQFGNGLSTSPSNLPEPFTHGRAPVFTHLDNIAAQDRLIREELGVERIALIYGWSMGGQQALHWGALHPDRVERICVTCTSARTSPHNKLFLEGLRAALTADPGWCDGWFRDRPIRGLRAFARIYAGWAMSQAFYREEVWREAGFASREDYLIRAWEGNFLRRDPTDLLSMIETWIRSDISTNETYKGDLKAALGAIRAPTIVMPSDTDLYFTAEDSRIETALMPNAELRPLRSIHGHRAGNPSDSPEDEAAIRGAVRELLAR</sequence>
<gene>
    <name evidence="3" type="ORF">G5B40_09105</name>
</gene>
<dbReference type="SUPFAM" id="SSF53474">
    <property type="entry name" value="alpha/beta-Hydrolases"/>
    <property type="match status" value="1"/>
</dbReference>
<dbReference type="KEGG" id="hdh:G5B40_09105"/>
<dbReference type="GO" id="GO:0016787">
    <property type="term" value="F:hydrolase activity"/>
    <property type="evidence" value="ECO:0007669"/>
    <property type="project" value="UniProtKB-KW"/>
</dbReference>
<dbReference type="PANTHER" id="PTHR32268:SF15">
    <property type="entry name" value="HOMOSERINE ACETYLTRANSFERASE FAMILY PROTEIN (AFU_ORTHOLOGUE AFUA_1G15350)"/>
    <property type="match status" value="1"/>
</dbReference>
<dbReference type="NCBIfam" id="NF005757">
    <property type="entry name" value="PRK07581.1"/>
    <property type="match status" value="1"/>
</dbReference>
<name>A0A7L5C170_9RHOB</name>
<keyword evidence="3" id="KW-0378">Hydrolase</keyword>
<evidence type="ECO:0000256" key="1">
    <source>
        <dbReference type="PIRSR" id="PIRSR000443-1"/>
    </source>
</evidence>
<protein>
    <submittedName>
        <fullName evidence="3">Alpha/beta fold hydrolase</fullName>
    </submittedName>
</protein>
<evidence type="ECO:0000313" key="4">
    <source>
        <dbReference type="Proteomes" id="UP000503336"/>
    </source>
</evidence>
<evidence type="ECO:0000259" key="2">
    <source>
        <dbReference type="Pfam" id="PF00561"/>
    </source>
</evidence>
<organism evidence="3 4">
    <name type="scientific">Pikeienuella piscinae</name>
    <dbReference type="NCBI Taxonomy" id="2748098"/>
    <lineage>
        <taxon>Bacteria</taxon>
        <taxon>Pseudomonadati</taxon>
        <taxon>Pseudomonadota</taxon>
        <taxon>Alphaproteobacteria</taxon>
        <taxon>Rhodobacterales</taxon>
        <taxon>Paracoccaceae</taxon>
        <taxon>Pikeienuella</taxon>
    </lineage>
</organism>
<accession>A0A7L5C170</accession>
<dbReference type="AlphaFoldDB" id="A0A7L5C170"/>
<feature type="active site" evidence="1">
    <location>
        <position position="283"/>
    </location>
</feature>
<dbReference type="PIRSF" id="PIRSF000443">
    <property type="entry name" value="Homoser_Ac_trans"/>
    <property type="match status" value="1"/>
</dbReference>
<evidence type="ECO:0000313" key="3">
    <source>
        <dbReference type="EMBL" id="QIE55599.1"/>
    </source>
</evidence>
<feature type="active site" evidence="1">
    <location>
        <position position="312"/>
    </location>
</feature>
<proteinExistence type="predicted"/>
<dbReference type="GO" id="GO:0016747">
    <property type="term" value="F:acyltransferase activity, transferring groups other than amino-acyl groups"/>
    <property type="evidence" value="ECO:0007669"/>
    <property type="project" value="InterPro"/>
</dbReference>